<reference evidence="2" key="1">
    <citation type="submission" date="2019-04" db="EMBL/GenBank/DDBJ databases">
        <title>Evolution of Biomass-Degrading Anaerobic Consortia Revealed by Metagenomics.</title>
        <authorList>
            <person name="Peng X."/>
        </authorList>
    </citation>
    <scope>NUCLEOTIDE SEQUENCE</scope>
    <source>
        <strain evidence="2">SIG551</strain>
    </source>
</reference>
<dbReference type="NCBIfam" id="TIGR02867">
    <property type="entry name" value="spore_II_P"/>
    <property type="match status" value="1"/>
</dbReference>
<organism evidence="2 3">
    <name type="scientific">Faecalispora sporosphaeroides</name>
    <dbReference type="NCBI Taxonomy" id="1549"/>
    <lineage>
        <taxon>Bacteria</taxon>
        <taxon>Bacillati</taxon>
        <taxon>Bacillota</taxon>
        <taxon>Clostridia</taxon>
        <taxon>Eubacteriales</taxon>
        <taxon>Oscillospiraceae</taxon>
        <taxon>Faecalispora</taxon>
    </lineage>
</organism>
<accession>A0A928Q471</accession>
<feature type="region of interest" description="Disordered" evidence="1">
    <location>
        <begin position="75"/>
        <end position="127"/>
    </location>
</feature>
<proteinExistence type="predicted"/>
<protein>
    <submittedName>
        <fullName evidence="2">Stage II sporulation protein P</fullName>
    </submittedName>
</protein>
<dbReference type="EMBL" id="SVNY01000001">
    <property type="protein sequence ID" value="MBE6832590.1"/>
    <property type="molecule type" value="Genomic_DNA"/>
</dbReference>
<comment type="caution">
    <text evidence="2">The sequence shown here is derived from an EMBL/GenBank/DDBJ whole genome shotgun (WGS) entry which is preliminary data.</text>
</comment>
<gene>
    <name evidence="2" type="ORF">E7512_03240</name>
</gene>
<evidence type="ECO:0000313" key="2">
    <source>
        <dbReference type="EMBL" id="MBE6832590.1"/>
    </source>
</evidence>
<evidence type="ECO:0000256" key="1">
    <source>
        <dbReference type="SAM" id="MobiDB-lite"/>
    </source>
</evidence>
<dbReference type="AlphaFoldDB" id="A0A928Q471"/>
<sequence>MKIINYKNKKRGENSPLRSAAALAVAVVSVACFAARLGPQVLAQREAAALAAAGFIMPDGAAELLRTGLTEEDIDENPETEHNQPEESSKAVRDPAEVQSTPSSSSAQAGSSQAPPAPSQAPAASGSGAPIQELAIQNSGVQYQNIFVKNTNQNHKIDIKAELEKPPAVKIQADSKPQVLIYHTHTTEAYLLQEAASVPAGSESRSTDTTRSVVMVGNAIAAQLKAVGIGVVHDTTIHDSPAYNGSYNRSRQTMAKYLKQYPGIQVTLDIHRDSMTASNGTRYKPTAVINGKKAAQIMILSGCDDDGTLGFPNWEYNLRLGVRIQKQLSDLYPGLARPLNFCPRQYNLNMTKGSLLVEVGTEVNTLDEAVYSGELFGAALAKTLLALK</sequence>
<dbReference type="Proteomes" id="UP000754750">
    <property type="component" value="Unassembled WGS sequence"/>
</dbReference>
<name>A0A928Q471_9FIRM</name>
<feature type="compositionally biased region" description="Basic and acidic residues" evidence="1">
    <location>
        <begin position="79"/>
        <end position="96"/>
    </location>
</feature>
<dbReference type="Pfam" id="PF07454">
    <property type="entry name" value="SpoIIP"/>
    <property type="match status" value="1"/>
</dbReference>
<feature type="compositionally biased region" description="Low complexity" evidence="1">
    <location>
        <begin position="102"/>
        <end position="127"/>
    </location>
</feature>
<dbReference type="InterPro" id="IPR010897">
    <property type="entry name" value="Spore_II_P"/>
</dbReference>
<evidence type="ECO:0000313" key="3">
    <source>
        <dbReference type="Proteomes" id="UP000754750"/>
    </source>
</evidence>
<dbReference type="PROSITE" id="PS51257">
    <property type="entry name" value="PROKAR_LIPOPROTEIN"/>
    <property type="match status" value="1"/>
</dbReference>
<dbReference type="RefSeq" id="WP_326839963.1">
    <property type="nucleotide sequence ID" value="NZ_SVNY01000001.1"/>
</dbReference>